<dbReference type="EMBL" id="LBMM01006271">
    <property type="protein sequence ID" value="KMQ90752.1"/>
    <property type="molecule type" value="Genomic_DNA"/>
</dbReference>
<organism evidence="2 3">
    <name type="scientific">Lasius niger</name>
    <name type="common">Black garden ant</name>
    <dbReference type="NCBI Taxonomy" id="67767"/>
    <lineage>
        <taxon>Eukaryota</taxon>
        <taxon>Metazoa</taxon>
        <taxon>Ecdysozoa</taxon>
        <taxon>Arthropoda</taxon>
        <taxon>Hexapoda</taxon>
        <taxon>Insecta</taxon>
        <taxon>Pterygota</taxon>
        <taxon>Neoptera</taxon>
        <taxon>Endopterygota</taxon>
        <taxon>Hymenoptera</taxon>
        <taxon>Apocrita</taxon>
        <taxon>Aculeata</taxon>
        <taxon>Formicoidea</taxon>
        <taxon>Formicidae</taxon>
        <taxon>Formicinae</taxon>
        <taxon>Lasius</taxon>
        <taxon>Lasius</taxon>
    </lineage>
</organism>
<evidence type="ECO:0000313" key="3">
    <source>
        <dbReference type="Proteomes" id="UP000036403"/>
    </source>
</evidence>
<dbReference type="AlphaFoldDB" id="A0A0J7KKD5"/>
<protein>
    <submittedName>
        <fullName evidence="2">C2 domain-containing protein</fullName>
    </submittedName>
</protein>
<proteinExistence type="predicted"/>
<accession>A0A0J7KKD5</accession>
<dbReference type="PaxDb" id="67767-A0A0J7KKD5"/>
<evidence type="ECO:0000313" key="2">
    <source>
        <dbReference type="EMBL" id="KMQ90752.1"/>
    </source>
</evidence>
<comment type="caution">
    <text evidence="2">The sequence shown here is derived from an EMBL/GenBank/DDBJ whole genome shotgun (WGS) entry which is preliminary data.</text>
</comment>
<gene>
    <name evidence="2" type="ORF">RF55_9457</name>
</gene>
<evidence type="ECO:0000256" key="1">
    <source>
        <dbReference type="SAM" id="MobiDB-lite"/>
    </source>
</evidence>
<sequence>MRTVHLDTVNCPPFDWTPSIAHRSFGHCSIGHRQLPTVRLDTVRLDTVNCPPFVWTLFDWTPSIAHRSFGHSSIGHRLIWKVHAQTAPPTPAPPPYKPMWNTSGVQTNGGQLTVSNRTQGKTMECSNK</sequence>
<feature type="region of interest" description="Disordered" evidence="1">
    <location>
        <begin position="90"/>
        <end position="109"/>
    </location>
</feature>
<reference evidence="2 3" key="1">
    <citation type="submission" date="2015-04" db="EMBL/GenBank/DDBJ databases">
        <title>Lasius niger genome sequencing.</title>
        <authorList>
            <person name="Konorov E.A."/>
            <person name="Nikitin M.A."/>
            <person name="Kirill M.V."/>
            <person name="Chang P."/>
        </authorList>
    </citation>
    <scope>NUCLEOTIDE SEQUENCE [LARGE SCALE GENOMIC DNA]</scope>
    <source>
        <tissue evidence="2">Whole</tissue>
    </source>
</reference>
<name>A0A0J7KKD5_LASNI</name>
<dbReference type="Proteomes" id="UP000036403">
    <property type="component" value="Unassembled WGS sequence"/>
</dbReference>
<keyword evidence="3" id="KW-1185">Reference proteome</keyword>
<feature type="compositionally biased region" description="Polar residues" evidence="1">
    <location>
        <begin position="100"/>
        <end position="109"/>
    </location>
</feature>